<evidence type="ECO:0000256" key="7">
    <source>
        <dbReference type="ARBA" id="ARBA00023121"/>
    </source>
</evidence>
<feature type="region of interest" description="Disordered" evidence="9">
    <location>
        <begin position="283"/>
        <end position="319"/>
    </location>
</feature>
<comment type="subcellular location">
    <subcellularLocation>
        <location evidence="1">Endoplasmic reticulum membrane</location>
    </subcellularLocation>
</comment>
<evidence type="ECO:0000313" key="13">
    <source>
        <dbReference type="Proteomes" id="UP000195570"/>
    </source>
</evidence>
<evidence type="ECO:0000256" key="10">
    <source>
        <dbReference type="SAM" id="Phobius"/>
    </source>
</evidence>
<dbReference type="InterPro" id="IPR031468">
    <property type="entry name" value="SMP_LBD"/>
</dbReference>
<evidence type="ECO:0000313" key="12">
    <source>
        <dbReference type="EMBL" id="SCU67545.1"/>
    </source>
</evidence>
<evidence type="ECO:0000256" key="4">
    <source>
        <dbReference type="ARBA" id="ARBA00022824"/>
    </source>
</evidence>
<evidence type="ECO:0000256" key="8">
    <source>
        <dbReference type="ARBA" id="ARBA00023136"/>
    </source>
</evidence>
<keyword evidence="4" id="KW-0256">Endoplasmic reticulum</keyword>
<evidence type="ECO:0000256" key="3">
    <source>
        <dbReference type="ARBA" id="ARBA00022692"/>
    </source>
</evidence>
<dbReference type="GeneID" id="92382508"/>
<accession>A0A1G4I6X3</accession>
<protein>
    <submittedName>
        <fullName evidence="12">Integral membrane protein conserved region (DUF2404), putative</fullName>
    </submittedName>
</protein>
<dbReference type="PROSITE" id="PS51847">
    <property type="entry name" value="SMP"/>
    <property type="match status" value="1"/>
</dbReference>
<keyword evidence="3 10" id="KW-0812">Transmembrane</keyword>
<dbReference type="RefSeq" id="XP_067078846.1">
    <property type="nucleotide sequence ID" value="XM_067222745.1"/>
</dbReference>
<keyword evidence="2" id="KW-0813">Transport</keyword>
<sequence length="600" mass="66986">MDTLFYFPVGCLIGAVCVVICYLFGMECPVFVGSTVKGAACFMVQKLTNCDVSLLRSSTLFIPSDSSSFSFVPNHGIGSAARRSLYGRNDNEIKNPLMTQRCQSPHSAGSTLSPERLTVMCQLAMCHEDEEDYVVRNCHLVMSESFMMLYEVLSSHSVGNHERAITNERFIGRIQMDRVVSRAIYVSSADKRSLRTGGLHGHMLMLTTHSGDDGLFFEAEDGECGIEEEDPSLGVTVRGSKWWDASSKTLHDVMLGRRRSSGLVGVTKRDESVEKLSNSASLRASVGGHGENSCSDHVGGGSPWDEDNGSEEPDPDAKGTSQMYIFLKFRYAREQERVHNLLVGMHEAVHWHEYLQTIPTPNAFNVFLSRVIFQSLRSTALANFIREKIQKSLDIMAVKKFPRGLEGRILLDDVALNSEVPVISNVTDPLILAKGEMMFDLDILYRGGASLLFRSCLTYRGVRIPHVTLYVKLVRAEARLRVSVGPPPSKVFWVGCLAPPDVQLEVSQGMESGHGLLHRLLTSLPNLSGIVTKLLKLYLLHEMMLPLMDDFPLPNVEDTPPVTPRDDGKKSWNVPFCRREAMRYIQEHMNIHWFQEAGDH</sequence>
<dbReference type="PANTHER" id="PTHR13466:SF0">
    <property type="entry name" value="SMP-LTD DOMAIN-CONTAINING PROTEIN"/>
    <property type="match status" value="1"/>
</dbReference>
<evidence type="ECO:0000256" key="9">
    <source>
        <dbReference type="SAM" id="MobiDB-lite"/>
    </source>
</evidence>
<evidence type="ECO:0000256" key="6">
    <source>
        <dbReference type="ARBA" id="ARBA00023055"/>
    </source>
</evidence>
<comment type="caution">
    <text evidence="12">The sequence shown here is derived from an EMBL/GenBank/DDBJ whole genome shotgun (WGS) entry which is preliminary data.</text>
</comment>
<gene>
    <name evidence="12" type="ORF">TEOVI_000857400</name>
</gene>
<keyword evidence="7" id="KW-0446">Lipid-binding</keyword>
<evidence type="ECO:0000256" key="5">
    <source>
        <dbReference type="ARBA" id="ARBA00022989"/>
    </source>
</evidence>
<keyword evidence="5 10" id="KW-1133">Transmembrane helix</keyword>
<dbReference type="PANTHER" id="PTHR13466">
    <property type="entry name" value="TEX2 PROTEIN-RELATED"/>
    <property type="match status" value="1"/>
</dbReference>
<dbReference type="GO" id="GO:0006869">
    <property type="term" value="P:lipid transport"/>
    <property type="evidence" value="ECO:0007669"/>
    <property type="project" value="UniProtKB-KW"/>
</dbReference>
<dbReference type="AlphaFoldDB" id="A0A1G4I6X3"/>
<reference evidence="12" key="1">
    <citation type="submission" date="2016-09" db="EMBL/GenBank/DDBJ databases">
        <authorList>
            <person name="Hebert L."/>
            <person name="Moumen B."/>
        </authorList>
    </citation>
    <scope>NUCLEOTIDE SEQUENCE [LARGE SCALE GENOMIC DNA]</scope>
    <source>
        <strain evidence="12">OVI</strain>
    </source>
</reference>
<dbReference type="EMBL" id="CZPT02000763">
    <property type="protein sequence ID" value="SCU67545.1"/>
    <property type="molecule type" value="Genomic_DNA"/>
</dbReference>
<keyword evidence="8 10" id="KW-0472">Membrane</keyword>
<dbReference type="GO" id="GO:0008289">
    <property type="term" value="F:lipid binding"/>
    <property type="evidence" value="ECO:0007669"/>
    <property type="project" value="UniProtKB-KW"/>
</dbReference>
<dbReference type="GO" id="GO:0005789">
    <property type="term" value="C:endoplasmic reticulum membrane"/>
    <property type="evidence" value="ECO:0007669"/>
    <property type="project" value="UniProtKB-SubCell"/>
</dbReference>
<dbReference type="CDD" id="cd21675">
    <property type="entry name" value="SMP_TEX2"/>
    <property type="match status" value="1"/>
</dbReference>
<keyword evidence="13" id="KW-1185">Reference proteome</keyword>
<evidence type="ECO:0000256" key="2">
    <source>
        <dbReference type="ARBA" id="ARBA00022448"/>
    </source>
</evidence>
<evidence type="ECO:0000259" key="11">
    <source>
        <dbReference type="PROSITE" id="PS51847"/>
    </source>
</evidence>
<feature type="transmembrane region" description="Helical" evidence="10">
    <location>
        <begin position="6"/>
        <end position="25"/>
    </location>
</feature>
<proteinExistence type="predicted"/>
<evidence type="ECO:0000256" key="1">
    <source>
        <dbReference type="ARBA" id="ARBA00004586"/>
    </source>
</evidence>
<organism evidence="12 13">
    <name type="scientific">Trypanosoma equiperdum</name>
    <dbReference type="NCBI Taxonomy" id="5694"/>
    <lineage>
        <taxon>Eukaryota</taxon>
        <taxon>Discoba</taxon>
        <taxon>Euglenozoa</taxon>
        <taxon>Kinetoplastea</taxon>
        <taxon>Metakinetoplastina</taxon>
        <taxon>Trypanosomatida</taxon>
        <taxon>Trypanosomatidae</taxon>
        <taxon>Trypanosoma</taxon>
    </lineage>
</organism>
<feature type="compositionally biased region" description="Acidic residues" evidence="9">
    <location>
        <begin position="304"/>
        <end position="314"/>
    </location>
</feature>
<dbReference type="Proteomes" id="UP000195570">
    <property type="component" value="Unassembled WGS sequence"/>
</dbReference>
<feature type="domain" description="SMP-LTD" evidence="11">
    <location>
        <begin position="345"/>
        <end position="554"/>
    </location>
</feature>
<name>A0A1G4I6X3_TRYEQ</name>
<keyword evidence="6" id="KW-0445">Lipid transport</keyword>
<dbReference type="VEuPathDB" id="TriTrypDB:TEOVI_000857400"/>